<keyword evidence="1" id="KW-0472">Membrane</keyword>
<sequence length="66" mass="7320">MNDPFALDLTIILLLLGVGAAMVAGNLSAFFNKNHKRENMYLRRTVFLTGVGLLITIWSIASLINR</sequence>
<accession>S5DQF2</accession>
<keyword evidence="1" id="KW-0812">Transmembrane</keyword>
<keyword evidence="1" id="KW-1133">Transmembrane helix</keyword>
<dbReference type="AlphaFoldDB" id="S5DQF2"/>
<feature type="transmembrane region" description="Helical" evidence="1">
    <location>
        <begin position="41"/>
        <end position="64"/>
    </location>
</feature>
<feature type="transmembrane region" description="Helical" evidence="1">
    <location>
        <begin position="6"/>
        <end position="29"/>
    </location>
</feature>
<organism evidence="2">
    <name type="scientific">Candidatus Actinomarina minuta</name>
    <dbReference type="NCBI Taxonomy" id="1389454"/>
    <lineage>
        <taxon>Bacteria</taxon>
        <taxon>Bacillati</taxon>
        <taxon>Actinomycetota</taxon>
        <taxon>Actinomycetes</taxon>
        <taxon>Candidatus Actinomarinidae</taxon>
        <taxon>Candidatus Actinomarinales</taxon>
        <taxon>Candidatus Actinomarineae</taxon>
        <taxon>Candidatus Actinomarinaceae</taxon>
        <taxon>Candidatus Actinomarina</taxon>
    </lineage>
</organism>
<proteinExistence type="predicted"/>
<reference evidence="2" key="1">
    <citation type="journal article" date="2013" name="Sci. Rep.">
        <title>Metagenomics uncovers a new group of low GC and ultra-small marine Actinobacteria.</title>
        <authorList>
            <person name="Ghai R."/>
            <person name="Mizuno C.M."/>
            <person name="Picazo A."/>
            <person name="Camacho A."/>
            <person name="Rodriguez-Valera F."/>
        </authorList>
    </citation>
    <scope>NUCLEOTIDE SEQUENCE</scope>
</reference>
<evidence type="ECO:0000256" key="1">
    <source>
        <dbReference type="SAM" id="Phobius"/>
    </source>
</evidence>
<protein>
    <submittedName>
        <fullName evidence="2">MedDCM-OCT-S30-C99-cds18</fullName>
    </submittedName>
</protein>
<name>S5DQF2_9ACTN</name>
<evidence type="ECO:0000313" key="2">
    <source>
        <dbReference type="EMBL" id="AGQ19095.1"/>
    </source>
</evidence>
<dbReference type="EMBL" id="KC811122">
    <property type="protein sequence ID" value="AGQ19095.1"/>
    <property type="molecule type" value="Genomic_DNA"/>
</dbReference>